<dbReference type="RefSeq" id="XP_008604067.1">
    <property type="nucleotide sequence ID" value="XM_008605845.1"/>
</dbReference>
<name>T0QWN5_SAPDV</name>
<dbReference type="STRING" id="1156394.T0QWN5"/>
<dbReference type="InterPro" id="IPR002893">
    <property type="entry name" value="Znf_MYND"/>
</dbReference>
<evidence type="ECO:0000259" key="5">
    <source>
        <dbReference type="PROSITE" id="PS50865"/>
    </source>
</evidence>
<keyword evidence="2 4" id="KW-0863">Zinc-finger</keyword>
<evidence type="ECO:0000313" key="7">
    <source>
        <dbReference type="Proteomes" id="UP000030762"/>
    </source>
</evidence>
<dbReference type="OMA" id="PAHRTAC"/>
<feature type="domain" description="MYND-type" evidence="5">
    <location>
        <begin position="11"/>
        <end position="53"/>
    </location>
</feature>
<sequence>MQDFNLRPKMRHTCGRSTCHADGPTLRCARCKVQHYCSRTCQAEAWPAHRTACGHMVVASAWQALEAAWWTQLPVSVRQALEADGHTIASMAFFGEVYFVLAGLKPCVVLTGVPTPWKDHFLEHVVRPSGVLDVPNVQLASSGSVYTHAFDLSNHLVLLHTIHPLYAEASALLCVGTPLTAPTLVTESQVARILDYPVGLDECAVGTMIEVAYFSHDTLLTTFCALDTPAHRRLINAHFQRYQAALGTMLPLRIEAVVVSS</sequence>
<dbReference type="PROSITE" id="PS50865">
    <property type="entry name" value="ZF_MYND_2"/>
    <property type="match status" value="1"/>
</dbReference>
<keyword evidence="3" id="KW-0862">Zinc</keyword>
<gene>
    <name evidence="6" type="ORF">SDRG_00372</name>
</gene>
<dbReference type="AlphaFoldDB" id="T0QWN5"/>
<dbReference type="InParanoid" id="T0QWN5"/>
<accession>T0QWN5</accession>
<organism evidence="6 7">
    <name type="scientific">Saprolegnia diclina (strain VS20)</name>
    <dbReference type="NCBI Taxonomy" id="1156394"/>
    <lineage>
        <taxon>Eukaryota</taxon>
        <taxon>Sar</taxon>
        <taxon>Stramenopiles</taxon>
        <taxon>Oomycota</taxon>
        <taxon>Saprolegniomycetes</taxon>
        <taxon>Saprolegniales</taxon>
        <taxon>Saprolegniaceae</taxon>
        <taxon>Saprolegnia</taxon>
    </lineage>
</organism>
<dbReference type="Proteomes" id="UP000030762">
    <property type="component" value="Unassembled WGS sequence"/>
</dbReference>
<dbReference type="GO" id="GO:0008270">
    <property type="term" value="F:zinc ion binding"/>
    <property type="evidence" value="ECO:0007669"/>
    <property type="project" value="UniProtKB-KW"/>
</dbReference>
<evidence type="ECO:0000256" key="3">
    <source>
        <dbReference type="ARBA" id="ARBA00022833"/>
    </source>
</evidence>
<protein>
    <recommendedName>
        <fullName evidence="5">MYND-type domain-containing protein</fullName>
    </recommendedName>
</protein>
<dbReference type="Pfam" id="PF01753">
    <property type="entry name" value="zf-MYND"/>
    <property type="match status" value="1"/>
</dbReference>
<evidence type="ECO:0000256" key="1">
    <source>
        <dbReference type="ARBA" id="ARBA00022723"/>
    </source>
</evidence>
<evidence type="ECO:0000313" key="6">
    <source>
        <dbReference type="EMBL" id="EQC42644.1"/>
    </source>
</evidence>
<keyword evidence="1" id="KW-0479">Metal-binding</keyword>
<proteinExistence type="predicted"/>
<evidence type="ECO:0000256" key="4">
    <source>
        <dbReference type="PROSITE-ProRule" id="PRU00134"/>
    </source>
</evidence>
<dbReference type="VEuPathDB" id="FungiDB:SDRG_00372"/>
<keyword evidence="7" id="KW-1185">Reference proteome</keyword>
<dbReference type="SUPFAM" id="SSF144232">
    <property type="entry name" value="HIT/MYND zinc finger-like"/>
    <property type="match status" value="1"/>
</dbReference>
<dbReference type="GeneID" id="19941099"/>
<dbReference type="Gene3D" id="6.10.140.2220">
    <property type="match status" value="1"/>
</dbReference>
<reference evidence="6 7" key="1">
    <citation type="submission" date="2012-04" db="EMBL/GenBank/DDBJ databases">
        <title>The Genome Sequence of Saprolegnia declina VS20.</title>
        <authorList>
            <consortium name="The Broad Institute Genome Sequencing Platform"/>
            <person name="Russ C."/>
            <person name="Nusbaum C."/>
            <person name="Tyler B."/>
            <person name="van West P."/>
            <person name="Dieguez-Uribeondo J."/>
            <person name="de Bruijn I."/>
            <person name="Tripathy S."/>
            <person name="Jiang R."/>
            <person name="Young S.K."/>
            <person name="Zeng Q."/>
            <person name="Gargeya S."/>
            <person name="Fitzgerald M."/>
            <person name="Haas B."/>
            <person name="Abouelleil A."/>
            <person name="Alvarado L."/>
            <person name="Arachchi H.M."/>
            <person name="Berlin A."/>
            <person name="Chapman S.B."/>
            <person name="Goldberg J."/>
            <person name="Griggs A."/>
            <person name="Gujja S."/>
            <person name="Hansen M."/>
            <person name="Howarth C."/>
            <person name="Imamovic A."/>
            <person name="Larimer J."/>
            <person name="McCowen C."/>
            <person name="Montmayeur A."/>
            <person name="Murphy C."/>
            <person name="Neiman D."/>
            <person name="Pearson M."/>
            <person name="Priest M."/>
            <person name="Roberts A."/>
            <person name="Saif S."/>
            <person name="Shea T."/>
            <person name="Sisk P."/>
            <person name="Sykes S."/>
            <person name="Wortman J."/>
            <person name="Nusbaum C."/>
            <person name="Birren B."/>
        </authorList>
    </citation>
    <scope>NUCLEOTIDE SEQUENCE [LARGE SCALE GENOMIC DNA]</scope>
    <source>
        <strain evidence="6 7">VS20</strain>
    </source>
</reference>
<evidence type="ECO:0000256" key="2">
    <source>
        <dbReference type="ARBA" id="ARBA00022771"/>
    </source>
</evidence>
<dbReference type="PROSITE" id="PS01360">
    <property type="entry name" value="ZF_MYND_1"/>
    <property type="match status" value="1"/>
</dbReference>
<dbReference type="OrthoDB" id="61900at2759"/>
<dbReference type="EMBL" id="JH767132">
    <property type="protein sequence ID" value="EQC42644.1"/>
    <property type="molecule type" value="Genomic_DNA"/>
</dbReference>